<dbReference type="EMBL" id="CAGI01000147">
    <property type="protein sequence ID" value="CCF49662.1"/>
    <property type="molecule type" value="Genomic_DNA"/>
</dbReference>
<organism evidence="1 2">
    <name type="scientific">Ustilago hordei</name>
    <name type="common">Barley covered smut fungus</name>
    <dbReference type="NCBI Taxonomy" id="120017"/>
    <lineage>
        <taxon>Eukaryota</taxon>
        <taxon>Fungi</taxon>
        <taxon>Dikarya</taxon>
        <taxon>Basidiomycota</taxon>
        <taxon>Ustilaginomycotina</taxon>
        <taxon>Ustilaginomycetes</taxon>
        <taxon>Ustilaginales</taxon>
        <taxon>Ustilaginaceae</taxon>
        <taxon>Ustilago</taxon>
    </lineage>
</organism>
<dbReference type="HOGENOM" id="CLU_1723684_0_0_1"/>
<evidence type="ECO:0000313" key="1">
    <source>
        <dbReference type="EMBL" id="CCF49662.1"/>
    </source>
</evidence>
<comment type="caution">
    <text evidence="1">The sequence shown here is derived from an EMBL/GenBank/DDBJ whole genome shotgun (WGS) entry which is preliminary data.</text>
</comment>
<protein>
    <submittedName>
        <fullName evidence="1">Uncharacterized protein</fullName>
    </submittedName>
</protein>
<keyword evidence="2" id="KW-1185">Reference proteome</keyword>
<sequence length="152" mass="16604">MLPFLAVCRSGFADAIAELEGNKPFLMMIASSKSGNAPLWVSCRMCRARLNSVGTDVAVSLVIVCLLVAMRKGNAKGQCERATGVLDVTATNQALTAKLPIKSSRVSICVRMEGYLEEANEVERKARIDTCSKQLKQQQEQNKVERGRQTKA</sequence>
<evidence type="ECO:0000313" key="2">
    <source>
        <dbReference type="Proteomes" id="UP000006174"/>
    </source>
</evidence>
<dbReference type="Proteomes" id="UP000006174">
    <property type="component" value="Unassembled WGS sequence"/>
</dbReference>
<accession>I2FRW9</accession>
<proteinExistence type="predicted"/>
<gene>
    <name evidence="1" type="ORF">UHOR_03175</name>
</gene>
<dbReference type="AlphaFoldDB" id="I2FRW9"/>
<reference evidence="1 2" key="1">
    <citation type="journal article" date="2012" name="Plant Cell">
        <title>Genome comparison of barley and maize smut fungi reveals targeted loss of RNA silencing components and species-specific presence of transposable elements.</title>
        <authorList>
            <person name="Laurie J.D."/>
            <person name="Ali S."/>
            <person name="Linning R."/>
            <person name="Mannhaupt G."/>
            <person name="Wong P."/>
            <person name="Gueldener U."/>
            <person name="Muensterkoetter M."/>
            <person name="Moore R."/>
            <person name="Kahmann R."/>
            <person name="Bakkeren G."/>
            <person name="Schirawski J."/>
        </authorList>
    </citation>
    <scope>NUCLEOTIDE SEQUENCE [LARGE SCALE GENOMIC DNA]</scope>
    <source>
        <strain evidence="2">Uh4875-4</strain>
    </source>
</reference>
<name>I2FRW9_USTHO</name>